<dbReference type="OrthoDB" id="2017782at2759"/>
<evidence type="ECO:0000313" key="5">
    <source>
        <dbReference type="Proteomes" id="UP000266673"/>
    </source>
</evidence>
<keyword evidence="5" id="KW-1185">Reference proteome</keyword>
<keyword evidence="1" id="KW-0677">Repeat</keyword>
<reference evidence="4 5" key="1">
    <citation type="submission" date="2018-06" db="EMBL/GenBank/DDBJ databases">
        <title>Comparative genomics reveals the genomic features of Rhizophagus irregularis, R. cerebriforme, R. diaphanum and Gigaspora rosea, and their symbiotic lifestyle signature.</title>
        <authorList>
            <person name="Morin E."/>
            <person name="San Clemente H."/>
            <person name="Chen E.C.H."/>
            <person name="De La Providencia I."/>
            <person name="Hainaut M."/>
            <person name="Kuo A."/>
            <person name="Kohler A."/>
            <person name="Murat C."/>
            <person name="Tang N."/>
            <person name="Roy S."/>
            <person name="Loubradou J."/>
            <person name="Henrissat B."/>
            <person name="Grigoriev I.V."/>
            <person name="Corradi N."/>
            <person name="Roux C."/>
            <person name="Martin F.M."/>
        </authorList>
    </citation>
    <scope>NUCLEOTIDE SEQUENCE [LARGE SCALE GENOMIC DNA]</scope>
    <source>
        <strain evidence="4 5">DAOM 194757</strain>
    </source>
</reference>
<dbReference type="EMBL" id="QKWP01000842">
    <property type="protein sequence ID" value="RIB14332.1"/>
    <property type="molecule type" value="Genomic_DNA"/>
</dbReference>
<dbReference type="InterPro" id="IPR051685">
    <property type="entry name" value="Ycf3/AcsC/BcsC/TPR_MFPF"/>
</dbReference>
<dbReference type="PROSITE" id="PS50005">
    <property type="entry name" value="TPR"/>
    <property type="match status" value="2"/>
</dbReference>
<dbReference type="Proteomes" id="UP000266673">
    <property type="component" value="Unassembled WGS sequence"/>
</dbReference>
<dbReference type="PANTHER" id="PTHR44943">
    <property type="entry name" value="CELLULOSE SYNTHASE OPERON PROTEIN C"/>
    <property type="match status" value="1"/>
</dbReference>
<gene>
    <name evidence="4" type="ORF">C2G38_2096181</name>
</gene>
<dbReference type="InterPro" id="IPR013105">
    <property type="entry name" value="TPR_2"/>
</dbReference>
<comment type="caution">
    <text evidence="4">The sequence shown here is derived from an EMBL/GenBank/DDBJ whole genome shotgun (WGS) entry which is preliminary data.</text>
</comment>
<dbReference type="SMART" id="SM00028">
    <property type="entry name" value="TPR"/>
    <property type="match status" value="2"/>
</dbReference>
<evidence type="ECO:0000256" key="1">
    <source>
        <dbReference type="ARBA" id="ARBA00022737"/>
    </source>
</evidence>
<dbReference type="AlphaFoldDB" id="A0A397UX62"/>
<dbReference type="Pfam" id="PF00515">
    <property type="entry name" value="TPR_1"/>
    <property type="match status" value="1"/>
</dbReference>
<sequence>MLGKYDDALSDANRALEIESTNLDSFILRGKTHFMLGQYNKALINFNKASEINPNNEHVLALRKILIDLKITSKSELRNTESLVNHENTNYNLHKITITELVTNVEIINTLLFRGELYYSLEQYDEALLYYNKALEVDPNNLTALFLVEKFIIHQDDIIRRS</sequence>
<name>A0A397UX62_9GLOM</name>
<evidence type="ECO:0000313" key="4">
    <source>
        <dbReference type="EMBL" id="RIB14332.1"/>
    </source>
</evidence>
<feature type="repeat" description="TPR" evidence="3">
    <location>
        <begin position="23"/>
        <end position="56"/>
    </location>
</feature>
<proteinExistence type="predicted"/>
<protein>
    <submittedName>
        <fullName evidence="4">Uncharacterized protein</fullName>
    </submittedName>
</protein>
<dbReference type="InterPro" id="IPR019734">
    <property type="entry name" value="TPR_rpt"/>
</dbReference>
<dbReference type="SUPFAM" id="SSF48452">
    <property type="entry name" value="TPR-like"/>
    <property type="match status" value="1"/>
</dbReference>
<dbReference type="STRING" id="44941.A0A397UX62"/>
<evidence type="ECO:0000256" key="3">
    <source>
        <dbReference type="PROSITE-ProRule" id="PRU00339"/>
    </source>
</evidence>
<accession>A0A397UX62</accession>
<feature type="repeat" description="TPR" evidence="3">
    <location>
        <begin position="108"/>
        <end position="141"/>
    </location>
</feature>
<dbReference type="PROSITE" id="PS50293">
    <property type="entry name" value="TPR_REGION"/>
    <property type="match status" value="1"/>
</dbReference>
<evidence type="ECO:0000256" key="2">
    <source>
        <dbReference type="ARBA" id="ARBA00022803"/>
    </source>
</evidence>
<keyword evidence="2 3" id="KW-0802">TPR repeat</keyword>
<dbReference type="InterPro" id="IPR011990">
    <property type="entry name" value="TPR-like_helical_dom_sf"/>
</dbReference>
<dbReference type="PANTHER" id="PTHR44943:SF8">
    <property type="entry name" value="TPR REPEAT-CONTAINING PROTEIN MJ0263"/>
    <property type="match status" value="1"/>
</dbReference>
<dbReference type="Gene3D" id="1.25.40.10">
    <property type="entry name" value="Tetratricopeptide repeat domain"/>
    <property type="match status" value="2"/>
</dbReference>
<dbReference type="Pfam" id="PF07719">
    <property type="entry name" value="TPR_2"/>
    <property type="match status" value="1"/>
</dbReference>
<organism evidence="4 5">
    <name type="scientific">Gigaspora rosea</name>
    <dbReference type="NCBI Taxonomy" id="44941"/>
    <lineage>
        <taxon>Eukaryota</taxon>
        <taxon>Fungi</taxon>
        <taxon>Fungi incertae sedis</taxon>
        <taxon>Mucoromycota</taxon>
        <taxon>Glomeromycotina</taxon>
        <taxon>Glomeromycetes</taxon>
        <taxon>Diversisporales</taxon>
        <taxon>Gigasporaceae</taxon>
        <taxon>Gigaspora</taxon>
    </lineage>
</organism>